<proteinExistence type="predicted"/>
<sequence length="396" mass="41811">MRVLSTVVGSPSHARAQLPLLRSLLTAGHQVRLVCSARLSPVFADDDIPILATFPLPSELFDGRVRYLADIARPRAMAALLGGARLPGAFAVVSAVAREFRPHLIIRDGVDVCGLLVAEELGVPHLSGPSGWSNVLDPAVMLPALNAMREQVGLPTGDDPLALVRFGRVDCVPEEFSFAAHLPTSHRYRQSATVERGPALPAWLGRLRTDRPIVYAAIGTALPMFLEADAGGTGAVPIPGVADPAATLRAIVDGLAEVDCTAVVSTGGVPLGELRPAPHVHLVERVPQPLLLEEADLFVTHGGYNSLRESIRTGTPVAVLPQFGDQPHNARRAVELGLGARVEAPAPDTIADHCRRLLADPDVRRRARRARLASLALPPVESAADDLAELVAGAAG</sequence>
<evidence type="ECO:0000259" key="2">
    <source>
        <dbReference type="Pfam" id="PF06722"/>
    </source>
</evidence>
<dbReference type="Gene3D" id="3.40.50.2000">
    <property type="entry name" value="Glycogen Phosphorylase B"/>
    <property type="match status" value="2"/>
</dbReference>
<name>A0A4R4SP70_9ACTN</name>
<dbReference type="Proteomes" id="UP000295345">
    <property type="component" value="Unassembled WGS sequence"/>
</dbReference>
<dbReference type="OrthoDB" id="6620093at2"/>
<evidence type="ECO:0000313" key="4">
    <source>
        <dbReference type="Proteomes" id="UP000295345"/>
    </source>
</evidence>
<evidence type="ECO:0000313" key="3">
    <source>
        <dbReference type="EMBL" id="TDC65647.1"/>
    </source>
</evidence>
<dbReference type="RefSeq" id="WP_132821407.1">
    <property type="nucleotide sequence ID" value="NZ_SMKI01000477.1"/>
</dbReference>
<gene>
    <name evidence="3" type="ORF">E1283_30470</name>
</gene>
<keyword evidence="4" id="KW-1185">Reference proteome</keyword>
<dbReference type="PANTHER" id="PTHR48050">
    <property type="entry name" value="STEROL 3-BETA-GLUCOSYLTRANSFERASE"/>
    <property type="match status" value="1"/>
</dbReference>
<accession>A0A4R4SP70</accession>
<dbReference type="GO" id="GO:0016758">
    <property type="term" value="F:hexosyltransferase activity"/>
    <property type="evidence" value="ECO:0007669"/>
    <property type="project" value="UniProtKB-ARBA"/>
</dbReference>
<dbReference type="InterPro" id="IPR002213">
    <property type="entry name" value="UDP_glucos_trans"/>
</dbReference>
<reference evidence="3 4" key="1">
    <citation type="submission" date="2019-03" db="EMBL/GenBank/DDBJ databases">
        <title>Draft genome sequences of novel Actinobacteria.</title>
        <authorList>
            <person name="Sahin N."/>
            <person name="Ay H."/>
            <person name="Saygin H."/>
        </authorList>
    </citation>
    <scope>NUCLEOTIDE SEQUENCE [LARGE SCALE GENOMIC DNA]</scope>
    <source>
        <strain evidence="3 4">DSM 41900</strain>
    </source>
</reference>
<protein>
    <submittedName>
        <fullName evidence="3">Glycosyltransferase</fullName>
    </submittedName>
</protein>
<dbReference type="EMBL" id="SMKI01000477">
    <property type="protein sequence ID" value="TDC65647.1"/>
    <property type="molecule type" value="Genomic_DNA"/>
</dbReference>
<organism evidence="3 4">
    <name type="scientific">Streptomyces hainanensis</name>
    <dbReference type="NCBI Taxonomy" id="402648"/>
    <lineage>
        <taxon>Bacteria</taxon>
        <taxon>Bacillati</taxon>
        <taxon>Actinomycetota</taxon>
        <taxon>Actinomycetes</taxon>
        <taxon>Kitasatosporales</taxon>
        <taxon>Streptomycetaceae</taxon>
        <taxon>Streptomyces</taxon>
    </lineage>
</organism>
<dbReference type="CDD" id="cd03784">
    <property type="entry name" value="GT1_Gtf-like"/>
    <property type="match status" value="1"/>
</dbReference>
<dbReference type="AlphaFoldDB" id="A0A4R4SP70"/>
<keyword evidence="1 3" id="KW-0808">Transferase</keyword>
<dbReference type="SUPFAM" id="SSF53756">
    <property type="entry name" value="UDP-Glycosyltransferase/glycogen phosphorylase"/>
    <property type="match status" value="1"/>
</dbReference>
<dbReference type="InterPro" id="IPR010610">
    <property type="entry name" value="EryCIII-like_C"/>
</dbReference>
<dbReference type="GO" id="GO:0008194">
    <property type="term" value="F:UDP-glycosyltransferase activity"/>
    <property type="evidence" value="ECO:0007669"/>
    <property type="project" value="InterPro"/>
</dbReference>
<dbReference type="GO" id="GO:0017000">
    <property type="term" value="P:antibiotic biosynthetic process"/>
    <property type="evidence" value="ECO:0007669"/>
    <property type="project" value="UniProtKB-ARBA"/>
</dbReference>
<dbReference type="Pfam" id="PF06722">
    <property type="entry name" value="EryCIII-like_C"/>
    <property type="match status" value="1"/>
</dbReference>
<comment type="caution">
    <text evidence="3">The sequence shown here is derived from an EMBL/GenBank/DDBJ whole genome shotgun (WGS) entry which is preliminary data.</text>
</comment>
<evidence type="ECO:0000256" key="1">
    <source>
        <dbReference type="ARBA" id="ARBA00022679"/>
    </source>
</evidence>
<dbReference type="PANTHER" id="PTHR48050:SF13">
    <property type="entry name" value="STEROL 3-BETA-GLUCOSYLTRANSFERASE UGT80A2"/>
    <property type="match status" value="1"/>
</dbReference>
<dbReference type="InterPro" id="IPR050426">
    <property type="entry name" value="Glycosyltransferase_28"/>
</dbReference>
<feature type="domain" description="Erythromycin biosynthesis protein CIII-like C-terminal" evidence="2">
    <location>
        <begin position="251"/>
        <end position="389"/>
    </location>
</feature>